<proteinExistence type="predicted"/>
<dbReference type="InterPro" id="IPR011051">
    <property type="entry name" value="RmlC_Cupin_sf"/>
</dbReference>
<protein>
    <submittedName>
        <fullName evidence="4">Cupin 2 barrel domain-containing protein</fullName>
    </submittedName>
</protein>
<evidence type="ECO:0000313" key="5">
    <source>
        <dbReference type="Proteomes" id="UP000032024"/>
    </source>
</evidence>
<name>A0AAN0T230_HEYCO</name>
<evidence type="ECO:0000256" key="2">
    <source>
        <dbReference type="ARBA" id="ARBA00023002"/>
    </source>
</evidence>
<dbReference type="Gene3D" id="2.60.120.10">
    <property type="entry name" value="Jelly Rolls"/>
    <property type="match status" value="1"/>
</dbReference>
<keyword evidence="5" id="KW-1185">Reference proteome</keyword>
<gene>
    <name evidence="4" type="ORF">SB48_HM08orf00578</name>
</gene>
<dbReference type="CDD" id="cd02216">
    <property type="entry name" value="cupin_GDO-like_N"/>
    <property type="match status" value="1"/>
</dbReference>
<keyword evidence="1" id="KW-0223">Dioxygenase</keyword>
<dbReference type="InterPro" id="IPR014710">
    <property type="entry name" value="RmlC-like_jellyroll"/>
</dbReference>
<dbReference type="CDD" id="cd06992">
    <property type="entry name" value="cupin_GDO-like_C"/>
    <property type="match status" value="1"/>
</dbReference>
<evidence type="ECO:0000256" key="1">
    <source>
        <dbReference type="ARBA" id="ARBA00022964"/>
    </source>
</evidence>
<evidence type="ECO:0000259" key="3">
    <source>
        <dbReference type="Pfam" id="PF07883"/>
    </source>
</evidence>
<dbReference type="Proteomes" id="UP000032024">
    <property type="component" value="Chromosome"/>
</dbReference>
<keyword evidence="2" id="KW-0560">Oxidoreductase</keyword>
<feature type="domain" description="Cupin type-2" evidence="3">
    <location>
        <begin position="272"/>
        <end position="331"/>
    </location>
</feature>
<dbReference type="SUPFAM" id="SSF51182">
    <property type="entry name" value="RmlC-like cupins"/>
    <property type="match status" value="1"/>
</dbReference>
<feature type="domain" description="Cupin type-2" evidence="3">
    <location>
        <begin position="107"/>
        <end position="171"/>
    </location>
</feature>
<dbReference type="PANTHER" id="PTHR41517:SF1">
    <property type="entry name" value="CUPIN"/>
    <property type="match status" value="1"/>
</dbReference>
<dbReference type="InterPro" id="IPR047183">
    <property type="entry name" value="GDO-like"/>
</dbReference>
<sequence length="372" mass="42479">MRMGETTEFMQSQIVKDFNRDLEQYHLGPLWEAIPAIMNHEPKPQAEAYLWKWDLIYKKLMESAEIFTPERGGERRAIYFQNPGLTYRQPWGWASTTQTLYAAAQLILPGEKAPSHRHSQGALRFITNGEGAYTIVEGERIFMEEGDFLITPAGLWHGHAHVGDKPMIWMDALDIPVIYSMGGTFFEPYPDQLQQPKKPDNFTSRRYQGGMVRPISDRYASVAPLADYKWSQTVKAIDGLSAFEPDPYDGYAVEYINPSTGETANATIASWMQKLPKGFHTKAHRHTHASIYNVFRGSGYSIINGVRFDWSKGDYFVIPNWAWHEHVALEDSFLFSCSDLPIMEKFNLEKSQALEENNGHQTVKGEFKPVLA</sequence>
<dbReference type="EMBL" id="CP010525">
    <property type="protein sequence ID" value="AJO21172.1"/>
    <property type="molecule type" value="Genomic_DNA"/>
</dbReference>
<evidence type="ECO:0000313" key="4">
    <source>
        <dbReference type="EMBL" id="AJO21172.1"/>
    </source>
</evidence>
<dbReference type="Pfam" id="PF07883">
    <property type="entry name" value="Cupin_2"/>
    <property type="match status" value="2"/>
</dbReference>
<accession>A0AAN0T230</accession>
<dbReference type="InterPro" id="IPR013096">
    <property type="entry name" value="Cupin_2"/>
</dbReference>
<dbReference type="AlphaFoldDB" id="A0AAN0T230"/>
<organism evidence="4 5">
    <name type="scientific">Heyndrickxia coagulans</name>
    <name type="common">Weizmannia coagulans</name>
    <dbReference type="NCBI Taxonomy" id="1398"/>
    <lineage>
        <taxon>Bacteria</taxon>
        <taxon>Bacillati</taxon>
        <taxon>Bacillota</taxon>
        <taxon>Bacilli</taxon>
        <taxon>Bacillales</taxon>
        <taxon>Bacillaceae</taxon>
        <taxon>Heyndrickxia</taxon>
    </lineage>
</organism>
<dbReference type="GO" id="GO:0051213">
    <property type="term" value="F:dioxygenase activity"/>
    <property type="evidence" value="ECO:0007669"/>
    <property type="project" value="UniProtKB-KW"/>
</dbReference>
<dbReference type="PANTHER" id="PTHR41517">
    <property type="entry name" value="1,2-DIOXYGENASE PROTEIN-RELATED"/>
    <property type="match status" value="1"/>
</dbReference>
<reference evidence="5" key="1">
    <citation type="submission" date="2015-01" db="EMBL/GenBank/DDBJ databases">
        <title>Comparative genome analysis of Bacillus coagulans HM-08, Clostridium butyricum HM-68, Bacillus subtilis HM-66 and Bacillus paralicheniformis BL-09.</title>
        <authorList>
            <person name="Zhang H."/>
        </authorList>
    </citation>
    <scope>NUCLEOTIDE SEQUENCE [LARGE SCALE GENOMIC DNA]</scope>
    <source>
        <strain evidence="5">HM-08</strain>
    </source>
</reference>